<dbReference type="InterPro" id="IPR017900">
    <property type="entry name" value="4Fe4S_Fe_S_CS"/>
</dbReference>
<evidence type="ECO:0000313" key="6">
    <source>
        <dbReference type="EMBL" id="HDP14692.1"/>
    </source>
</evidence>
<evidence type="ECO:0000256" key="3">
    <source>
        <dbReference type="ARBA" id="ARBA00023004"/>
    </source>
</evidence>
<dbReference type="InterPro" id="IPR050294">
    <property type="entry name" value="RnfB_subfamily"/>
</dbReference>
<keyword evidence="1" id="KW-0004">4Fe-4S</keyword>
<dbReference type="AlphaFoldDB" id="A0A7C1GP71"/>
<keyword evidence="4" id="KW-0411">Iron-sulfur</keyword>
<protein>
    <submittedName>
        <fullName evidence="6">[Fe-S]-binding protein</fullName>
    </submittedName>
</protein>
<evidence type="ECO:0000256" key="1">
    <source>
        <dbReference type="ARBA" id="ARBA00022485"/>
    </source>
</evidence>
<dbReference type="GO" id="GO:0016491">
    <property type="term" value="F:oxidoreductase activity"/>
    <property type="evidence" value="ECO:0007669"/>
    <property type="project" value="UniProtKB-ARBA"/>
</dbReference>
<dbReference type="Pfam" id="PF13247">
    <property type="entry name" value="Fer4_11"/>
    <property type="match status" value="1"/>
</dbReference>
<sequence length="131" mass="13845">MARLVITDVNKCVGCMSCMFACSRRFGEGGLAKSAIHVSSIGGVERGYKVVVCRACEDPPCAAVCPTDALVKRPGGGVLLKAEKCIGCGNCARACPIGAVQWDLENNKPIICVHCGYCAEYCPYGVLQLVR</sequence>
<feature type="domain" description="4Fe-4S ferredoxin-type" evidence="5">
    <location>
        <begin position="2"/>
        <end position="22"/>
    </location>
</feature>
<evidence type="ECO:0000259" key="5">
    <source>
        <dbReference type="PROSITE" id="PS51379"/>
    </source>
</evidence>
<dbReference type="PROSITE" id="PS00198">
    <property type="entry name" value="4FE4S_FER_1"/>
    <property type="match status" value="2"/>
</dbReference>
<keyword evidence="2" id="KW-0479">Metal-binding</keyword>
<feature type="domain" description="4Fe-4S ferredoxin-type" evidence="5">
    <location>
        <begin position="112"/>
        <end position="131"/>
    </location>
</feature>
<dbReference type="PANTHER" id="PTHR42859:SF15">
    <property type="entry name" value="IRON-SULFUR CLUSTER BINDING PROTEIN"/>
    <property type="match status" value="1"/>
</dbReference>
<dbReference type="PROSITE" id="PS51379">
    <property type="entry name" value="4FE4S_FER_2"/>
    <property type="match status" value="3"/>
</dbReference>
<dbReference type="GeneID" id="41583942"/>
<proteinExistence type="predicted"/>
<name>A0A7C1GP71_9CREN</name>
<dbReference type="EMBL" id="DSAY01000052">
    <property type="protein sequence ID" value="HDP14692.1"/>
    <property type="molecule type" value="Genomic_DNA"/>
</dbReference>
<evidence type="ECO:0000256" key="4">
    <source>
        <dbReference type="ARBA" id="ARBA00023014"/>
    </source>
</evidence>
<dbReference type="PANTHER" id="PTHR42859">
    <property type="entry name" value="OXIDOREDUCTASE"/>
    <property type="match status" value="1"/>
</dbReference>
<dbReference type="Pfam" id="PF12800">
    <property type="entry name" value="Fer4_4"/>
    <property type="match status" value="1"/>
</dbReference>
<reference evidence="6" key="1">
    <citation type="journal article" date="2020" name="mSystems">
        <title>Genome- and Community-Level Interaction Insights into Carbon Utilization and Element Cycling Functions of Hydrothermarchaeota in Hydrothermal Sediment.</title>
        <authorList>
            <person name="Zhou Z."/>
            <person name="Liu Y."/>
            <person name="Xu W."/>
            <person name="Pan J."/>
            <person name="Luo Z.H."/>
            <person name="Li M."/>
        </authorList>
    </citation>
    <scope>NUCLEOTIDE SEQUENCE [LARGE SCALE GENOMIC DNA]</scope>
    <source>
        <strain evidence="6">SpSt-116</strain>
    </source>
</reference>
<dbReference type="GO" id="GO:0046872">
    <property type="term" value="F:metal ion binding"/>
    <property type="evidence" value="ECO:0007669"/>
    <property type="project" value="UniProtKB-KW"/>
</dbReference>
<dbReference type="RefSeq" id="WP_148681931.1">
    <property type="nucleotide sequence ID" value="NC_022093.1"/>
</dbReference>
<dbReference type="OrthoDB" id="2837at2157"/>
<accession>A0A7C1GP71</accession>
<organism evidence="6">
    <name type="scientific">Thermofilum adornatum</name>
    <dbReference type="NCBI Taxonomy" id="1365176"/>
    <lineage>
        <taxon>Archaea</taxon>
        <taxon>Thermoproteota</taxon>
        <taxon>Thermoprotei</taxon>
        <taxon>Thermofilales</taxon>
        <taxon>Thermofilaceae</taxon>
        <taxon>Thermofilum</taxon>
    </lineage>
</organism>
<comment type="caution">
    <text evidence="6">The sequence shown here is derived from an EMBL/GenBank/DDBJ whole genome shotgun (WGS) entry which is preliminary data.</text>
</comment>
<keyword evidence="3" id="KW-0408">Iron</keyword>
<dbReference type="InterPro" id="IPR017896">
    <property type="entry name" value="4Fe4S_Fe-S-bd"/>
</dbReference>
<dbReference type="GO" id="GO:0051539">
    <property type="term" value="F:4 iron, 4 sulfur cluster binding"/>
    <property type="evidence" value="ECO:0007669"/>
    <property type="project" value="UniProtKB-KW"/>
</dbReference>
<dbReference type="Gene3D" id="3.30.70.20">
    <property type="match status" value="2"/>
</dbReference>
<dbReference type="CDD" id="cd16370">
    <property type="entry name" value="DMSOR_beta_like"/>
    <property type="match status" value="1"/>
</dbReference>
<evidence type="ECO:0000256" key="2">
    <source>
        <dbReference type="ARBA" id="ARBA00022723"/>
    </source>
</evidence>
<dbReference type="SUPFAM" id="SSF54862">
    <property type="entry name" value="4Fe-4S ferredoxins"/>
    <property type="match status" value="1"/>
</dbReference>
<feature type="domain" description="4Fe-4S ferredoxin-type" evidence="5">
    <location>
        <begin position="76"/>
        <end position="105"/>
    </location>
</feature>
<gene>
    <name evidence="6" type="ORF">ENN26_02800</name>
</gene>